<keyword evidence="7" id="KW-1185">Reference proteome</keyword>
<dbReference type="GO" id="GO:0051538">
    <property type="term" value="F:3 iron, 4 sulfur cluster binding"/>
    <property type="evidence" value="ECO:0007669"/>
    <property type="project" value="UniProtKB-KW"/>
</dbReference>
<evidence type="ECO:0000259" key="4">
    <source>
        <dbReference type="Pfam" id="PF01058"/>
    </source>
</evidence>
<dbReference type="Pfam" id="PF01058">
    <property type="entry name" value="Oxidored_q6"/>
    <property type="match status" value="1"/>
</dbReference>
<evidence type="ECO:0000256" key="2">
    <source>
        <dbReference type="ARBA" id="ARBA00023002"/>
    </source>
</evidence>
<dbReference type="GO" id="GO:0016491">
    <property type="term" value="F:oxidoreductase activity"/>
    <property type="evidence" value="ECO:0007669"/>
    <property type="project" value="UniProtKB-KW"/>
</dbReference>
<gene>
    <name evidence="5" type="ORF">SAMN04244571_02215</name>
    <name evidence="6" type="ORF">SAMN04244574_02871</name>
</gene>
<dbReference type="Proteomes" id="UP000198861">
    <property type="component" value="Unassembled WGS sequence"/>
</dbReference>
<sequence>MDTSRRPRLAVWKFASCDGCQLSLLDCEDELLLLAEAVQIANFAEASSAMEGGPYDLSLVEGSITTAHDAERIRKVRRQSKFLVTIGACATAGGIQALRNFADVNDVVAAVYASPQYIETLATSTPISAHVPVDFELRGCPINKEQLLEVISAFLAGRKPAIAAHSVCIECKQRGTVCVMVQGTPCLGPVTHAGCGALCPSYRRGCYGCYGPMETPNTAALAREWTALGAAPRDIRRAFHTFNAWAPAFREEGEAHDD</sequence>
<proteinExistence type="predicted"/>
<dbReference type="InterPro" id="IPR006137">
    <property type="entry name" value="NADH_UbQ_OxRdtase-like_20kDa"/>
</dbReference>
<dbReference type="PANTHER" id="PTHR42845">
    <property type="entry name" value="COENZYME F420-REDUCING HYDROGENASE, GAMMA SUBUNIT"/>
    <property type="match status" value="1"/>
</dbReference>
<evidence type="ECO:0000313" key="7">
    <source>
        <dbReference type="Proteomes" id="UP000198861"/>
    </source>
</evidence>
<keyword evidence="3" id="KW-0408">Iron</keyword>
<organism evidence="6 8">
    <name type="scientific">Azotobacter beijerinckii</name>
    <dbReference type="NCBI Taxonomy" id="170623"/>
    <lineage>
        <taxon>Bacteria</taxon>
        <taxon>Pseudomonadati</taxon>
        <taxon>Pseudomonadota</taxon>
        <taxon>Gammaproteobacteria</taxon>
        <taxon>Pseudomonadales</taxon>
        <taxon>Pseudomonadaceae</taxon>
        <taxon>Azotobacter</taxon>
    </lineage>
</organism>
<reference evidence="5 7" key="2">
    <citation type="submission" date="2016-10" db="EMBL/GenBank/DDBJ databases">
        <authorList>
            <person name="Varghese N."/>
            <person name="Submissions S."/>
        </authorList>
    </citation>
    <scope>NUCLEOTIDE SEQUENCE [LARGE SCALE GENOMIC DNA]</scope>
    <source>
        <strain evidence="5 7">DSM 282</strain>
    </source>
</reference>
<dbReference type="EMBL" id="FOKJ01000033">
    <property type="protein sequence ID" value="SFB31547.1"/>
    <property type="molecule type" value="Genomic_DNA"/>
</dbReference>
<dbReference type="PANTHER" id="PTHR42845:SF1">
    <property type="entry name" value="HYDROGENASE SMALL SUBUNIT"/>
    <property type="match status" value="1"/>
</dbReference>
<evidence type="ECO:0000313" key="5">
    <source>
        <dbReference type="EMBL" id="SFB31547.1"/>
    </source>
</evidence>
<dbReference type="InterPro" id="IPR051349">
    <property type="entry name" value="Hydrogenase_assoc-protein"/>
</dbReference>
<keyword evidence="3" id="KW-0411">Iron-sulfur</keyword>
<keyword evidence="2" id="KW-0560">Oxidoreductase</keyword>
<dbReference type="Proteomes" id="UP000199579">
    <property type="component" value="Unassembled WGS sequence"/>
</dbReference>
<evidence type="ECO:0000256" key="3">
    <source>
        <dbReference type="ARBA" id="ARBA00023291"/>
    </source>
</evidence>
<dbReference type="InterPro" id="IPR037024">
    <property type="entry name" value="NiFe_Hase_small_N_sf"/>
</dbReference>
<evidence type="ECO:0000256" key="1">
    <source>
        <dbReference type="ARBA" id="ARBA00001927"/>
    </source>
</evidence>
<evidence type="ECO:0000313" key="6">
    <source>
        <dbReference type="EMBL" id="SFL03782.1"/>
    </source>
</evidence>
<keyword evidence="3" id="KW-0479">Metal-binding</keyword>
<keyword evidence="3" id="KW-0003">3Fe-4S</keyword>
<name>A0A1I4EDC5_9GAMM</name>
<evidence type="ECO:0000313" key="8">
    <source>
        <dbReference type="Proteomes" id="UP000199579"/>
    </source>
</evidence>
<dbReference type="SUPFAM" id="SSF56770">
    <property type="entry name" value="HydA/Nqo6-like"/>
    <property type="match status" value="1"/>
</dbReference>
<dbReference type="AlphaFoldDB" id="A0A1I4EDC5"/>
<dbReference type="Gene3D" id="3.40.50.700">
    <property type="entry name" value="NADH:ubiquinone oxidoreductase-like, 20kDa subunit"/>
    <property type="match status" value="1"/>
</dbReference>
<feature type="domain" description="NADH:ubiquinone oxidoreductase-like 20kDa subunit" evidence="4">
    <location>
        <begin position="17"/>
        <end position="153"/>
    </location>
</feature>
<protein>
    <submittedName>
        <fullName evidence="6">Coenzyme F420-reducing hydrogenase, gamma subunit</fullName>
    </submittedName>
</protein>
<comment type="cofactor">
    <cofactor evidence="1">
        <name>[3Fe-4S] cluster</name>
        <dbReference type="ChEBI" id="CHEBI:21137"/>
    </cofactor>
</comment>
<reference evidence="6 8" key="1">
    <citation type="submission" date="2016-10" db="EMBL/GenBank/DDBJ databases">
        <authorList>
            <person name="de Groot N.N."/>
        </authorList>
    </citation>
    <scope>NUCLEOTIDE SEQUENCE [LARGE SCALE GENOMIC DNA]</scope>
    <source>
        <strain evidence="6 8">DSM 381</strain>
    </source>
</reference>
<accession>A0A1I4EDC5</accession>
<dbReference type="EMBL" id="FOSX01000049">
    <property type="protein sequence ID" value="SFL03782.1"/>
    <property type="molecule type" value="Genomic_DNA"/>
</dbReference>
<dbReference type="RefSeq" id="WP_090941059.1">
    <property type="nucleotide sequence ID" value="NZ_FOKJ01000033.1"/>
</dbReference>